<organism evidence="7 8">
    <name type="scientific">Candidatus Anoxymicrobium japonicum</name>
    <dbReference type="NCBI Taxonomy" id="2013648"/>
    <lineage>
        <taxon>Bacteria</taxon>
        <taxon>Bacillati</taxon>
        <taxon>Actinomycetota</taxon>
        <taxon>Candidatus Geothermincolia</taxon>
        <taxon>Candidatus Geothermincolales</taxon>
        <taxon>Candidatus Anoxymicrobiaceae</taxon>
        <taxon>Candidatus Anoxymicrobium</taxon>
    </lineage>
</organism>
<dbReference type="AlphaFoldDB" id="A0A2N3G7G3"/>
<dbReference type="InterPro" id="IPR039650">
    <property type="entry name" value="HdrA-like"/>
</dbReference>
<accession>A0A2N3G7G3</accession>
<feature type="domain" description="4Fe-4S ferredoxin-type" evidence="6">
    <location>
        <begin position="96"/>
        <end position="124"/>
    </location>
</feature>
<dbReference type="Gene3D" id="3.40.50.720">
    <property type="entry name" value="NAD(P)-binding Rossmann-like Domain"/>
    <property type="match status" value="1"/>
</dbReference>
<dbReference type="Gene3D" id="3.30.70.20">
    <property type="match status" value="1"/>
</dbReference>
<dbReference type="GO" id="GO:0051539">
    <property type="term" value="F:4 iron, 4 sulfur cluster binding"/>
    <property type="evidence" value="ECO:0007669"/>
    <property type="project" value="UniProtKB-KW"/>
</dbReference>
<reference evidence="7 8" key="1">
    <citation type="journal article" date="2017" name="ISME J.">
        <title>Potential for microbial H2 and metal transformations associated with novel bacteria and archaea in deep terrestrial subsurface sediments.</title>
        <authorList>
            <person name="Hernsdorf A.W."/>
            <person name="Amano Y."/>
            <person name="Miyakawa K."/>
            <person name="Ise K."/>
            <person name="Suzuki Y."/>
            <person name="Anantharaman K."/>
            <person name="Probst A."/>
            <person name="Burstein D."/>
            <person name="Thomas B.C."/>
            <person name="Banfield J.F."/>
        </authorList>
    </citation>
    <scope>NUCLEOTIDE SEQUENCE [LARGE SCALE GENOMIC DNA]</scope>
    <source>
        <strain evidence="7">HGW-Actinobacteria-3</strain>
    </source>
</reference>
<evidence type="ECO:0000313" key="7">
    <source>
        <dbReference type="EMBL" id="PKQ28558.1"/>
    </source>
</evidence>
<evidence type="ECO:0000313" key="8">
    <source>
        <dbReference type="Proteomes" id="UP000233654"/>
    </source>
</evidence>
<dbReference type="Pfam" id="PF07992">
    <property type="entry name" value="Pyr_redox_2"/>
    <property type="match status" value="1"/>
</dbReference>
<dbReference type="GO" id="GO:0046872">
    <property type="term" value="F:metal ion binding"/>
    <property type="evidence" value="ECO:0007669"/>
    <property type="project" value="UniProtKB-KW"/>
</dbReference>
<protein>
    <recommendedName>
        <fullName evidence="6">4Fe-4S ferredoxin-type domain-containing protein</fullName>
    </recommendedName>
</protein>
<dbReference type="EMBL" id="PHEX01000012">
    <property type="protein sequence ID" value="PKQ28558.1"/>
    <property type="molecule type" value="Genomic_DNA"/>
</dbReference>
<dbReference type="InterPro" id="IPR017896">
    <property type="entry name" value="4Fe4S_Fe-S-bd"/>
</dbReference>
<evidence type="ECO:0000256" key="5">
    <source>
        <dbReference type="ARBA" id="ARBA00023014"/>
    </source>
</evidence>
<dbReference type="PANTHER" id="PTHR43498:SF1">
    <property type="entry name" value="COB--COM HETERODISULFIDE REDUCTASE IRON-SULFUR SUBUNIT A"/>
    <property type="match status" value="1"/>
</dbReference>
<dbReference type="GO" id="GO:0016491">
    <property type="term" value="F:oxidoreductase activity"/>
    <property type="evidence" value="ECO:0007669"/>
    <property type="project" value="UniProtKB-KW"/>
</dbReference>
<dbReference type="PANTHER" id="PTHR43498">
    <property type="entry name" value="FERREDOXIN:COB-COM HETERODISULFIDE REDUCTASE SUBUNIT A"/>
    <property type="match status" value="1"/>
</dbReference>
<evidence type="ECO:0000256" key="1">
    <source>
        <dbReference type="ARBA" id="ARBA00022485"/>
    </source>
</evidence>
<dbReference type="InterPro" id="IPR036188">
    <property type="entry name" value="FAD/NAD-bd_sf"/>
</dbReference>
<evidence type="ECO:0000256" key="4">
    <source>
        <dbReference type="ARBA" id="ARBA00023004"/>
    </source>
</evidence>
<name>A0A2N3G7G3_9ACTN</name>
<evidence type="ECO:0000256" key="3">
    <source>
        <dbReference type="ARBA" id="ARBA00023002"/>
    </source>
</evidence>
<dbReference type="Pfam" id="PF13450">
    <property type="entry name" value="NAD_binding_8"/>
    <property type="match status" value="1"/>
</dbReference>
<evidence type="ECO:0000256" key="2">
    <source>
        <dbReference type="ARBA" id="ARBA00022723"/>
    </source>
</evidence>
<proteinExistence type="predicted"/>
<dbReference type="SUPFAM" id="SSF51905">
    <property type="entry name" value="FAD/NAD(P)-binding domain"/>
    <property type="match status" value="1"/>
</dbReference>
<feature type="domain" description="4Fe-4S ferredoxin-type" evidence="6">
    <location>
        <begin position="145"/>
        <end position="180"/>
    </location>
</feature>
<keyword evidence="1" id="KW-0004">4Fe-4S</keyword>
<gene>
    <name evidence="7" type="ORF">CVT63_02160</name>
</gene>
<keyword evidence="2" id="KW-0479">Metal-binding</keyword>
<dbReference type="Pfam" id="PF00037">
    <property type="entry name" value="Fer4"/>
    <property type="match status" value="1"/>
</dbReference>
<sequence>MSESVLVIGGGVCGIQTALDLADKGMHVYMVEKKPSIGGRMALLDKVFPTNDCSICILAPKMITCFNHPNVDALTCSEVEGLTGKVGKFKARVRKRARYVDENKCTGCGACAEACVLAEKIPDEWNQNLSMRGAAYIPFMQAVPRVAIIDPESCLFLARGKCKSKCVEACQRGAIDLKQEDEVVTLDVGAVVVATGLTMYDPSPVTEYGYGRFKNVIHSMEYERLINASGPTGGHILRRSDGERPKRIAYVQCVGARDARSGHPYCCSVCCMYATKDSMLAYMHHDDTDSTIFYTDLRAFGRGFDEYIKRGTDEYGITYKRARPGEITEDSETKNLNVWYDDTESGGVKSMEVDMVVLSTAFVPPPGIHKLGEALGVEMDAFGFFKTPDDLLAPMDTIVPGIYIAGACTRPMDVTDAVTQGSGAADKAAQAIKESAVKCPVP</sequence>
<keyword evidence="3" id="KW-0560">Oxidoreductase</keyword>
<dbReference type="Gene3D" id="3.50.50.60">
    <property type="entry name" value="FAD/NAD(P)-binding domain"/>
    <property type="match status" value="2"/>
</dbReference>
<dbReference type="Proteomes" id="UP000233654">
    <property type="component" value="Unassembled WGS sequence"/>
</dbReference>
<dbReference type="PROSITE" id="PS51379">
    <property type="entry name" value="4FE4S_FER_2"/>
    <property type="match status" value="2"/>
</dbReference>
<dbReference type="InterPro" id="IPR023753">
    <property type="entry name" value="FAD/NAD-binding_dom"/>
</dbReference>
<keyword evidence="5" id="KW-0411">Iron-sulfur</keyword>
<keyword evidence="4" id="KW-0408">Iron</keyword>
<comment type="caution">
    <text evidence="7">The sequence shown here is derived from an EMBL/GenBank/DDBJ whole genome shotgun (WGS) entry which is preliminary data.</text>
</comment>
<evidence type="ECO:0000259" key="6">
    <source>
        <dbReference type="PROSITE" id="PS51379"/>
    </source>
</evidence>